<keyword evidence="4" id="KW-1185">Reference proteome</keyword>
<proteinExistence type="predicted"/>
<dbReference type="EMBL" id="JABEOV010000012">
    <property type="protein sequence ID" value="NNG53380.1"/>
    <property type="molecule type" value="Genomic_DNA"/>
</dbReference>
<dbReference type="AlphaFoldDB" id="A0A7Y7QT78"/>
<dbReference type="Gene3D" id="1.20.120.1550">
    <property type="entry name" value="Protein of unknown function DUF5063"/>
    <property type="match status" value="1"/>
</dbReference>
<evidence type="ECO:0000313" key="1">
    <source>
        <dbReference type="EMBL" id="NNG53380.1"/>
    </source>
</evidence>
<evidence type="ECO:0008006" key="5">
    <source>
        <dbReference type="Google" id="ProtNLM"/>
    </source>
</evidence>
<dbReference type="InterPro" id="IPR038312">
    <property type="entry name" value="DUF5063_sf"/>
</dbReference>
<evidence type="ECO:0000313" key="3">
    <source>
        <dbReference type="Proteomes" id="UP000531581"/>
    </source>
</evidence>
<organism evidence="2 3">
    <name type="scientific">Sphingomonas sanguinis</name>
    <dbReference type="NCBI Taxonomy" id="33051"/>
    <lineage>
        <taxon>Bacteria</taxon>
        <taxon>Pseudomonadati</taxon>
        <taxon>Pseudomonadota</taxon>
        <taxon>Alphaproteobacteria</taxon>
        <taxon>Sphingomonadales</taxon>
        <taxon>Sphingomonadaceae</taxon>
        <taxon>Sphingomonas</taxon>
    </lineage>
</organism>
<sequence length="147" mass="16371">MMPSAADVSRQFLSAIWAGEAPDMTMLIQAIDRLLAQSHDTASGDCTGDDVDPPSIDAPSLYRCVADRFPYLGLYCLADPLASLDEKMMLGDGVDDIADITRDLREVIWWDENYGPDDAAFNFRLLFPHWGRHARALSGYLHAHLWG</sequence>
<dbReference type="Proteomes" id="UP000557656">
    <property type="component" value="Unassembled WGS sequence"/>
</dbReference>
<evidence type="ECO:0000313" key="4">
    <source>
        <dbReference type="Proteomes" id="UP000557656"/>
    </source>
</evidence>
<reference evidence="3 4" key="1">
    <citation type="submission" date="2020-05" db="EMBL/GenBank/DDBJ databases">
        <title>Draft Genome Sequences of Sphingomonas sp. Isolated from the International Space Station.</title>
        <authorList>
            <person name="Bijlani S."/>
            <person name="Singh N.K."/>
            <person name="Mason C.E."/>
            <person name="Wang C.C."/>
            <person name="Venkateswaran K."/>
        </authorList>
    </citation>
    <scope>NUCLEOTIDE SEQUENCE [LARGE SCALE GENOMIC DNA]</scope>
    <source>
        <strain evidence="1 4">IIF7SW-B5</strain>
        <strain evidence="2">ISS-IIF7SWP</strain>
    </source>
</reference>
<gene>
    <name evidence="1" type="ORF">HKX05_08450</name>
    <name evidence="2" type="ORF">HLV41_03245</name>
</gene>
<dbReference type="Proteomes" id="UP000531581">
    <property type="component" value="Unassembled WGS sequence"/>
</dbReference>
<evidence type="ECO:0000313" key="2">
    <source>
        <dbReference type="EMBL" id="NVP30049.1"/>
    </source>
</evidence>
<dbReference type="EMBL" id="JABYQV010000002">
    <property type="protein sequence ID" value="NVP30049.1"/>
    <property type="molecule type" value="Genomic_DNA"/>
</dbReference>
<accession>A0A7Y7QT78</accession>
<protein>
    <recommendedName>
        <fullName evidence="5">DUF5063 domain-containing protein</fullName>
    </recommendedName>
</protein>
<name>A0A7Y7QT78_9SPHN</name>
<comment type="caution">
    <text evidence="2">The sequence shown here is derived from an EMBL/GenBank/DDBJ whole genome shotgun (WGS) entry which is preliminary data.</text>
</comment>